<evidence type="ECO:0000313" key="1">
    <source>
        <dbReference type="EMBL" id="GAF73752.1"/>
    </source>
</evidence>
<dbReference type="Gene3D" id="1.10.260.40">
    <property type="entry name" value="lambda repressor-like DNA-binding domains"/>
    <property type="match status" value="1"/>
</dbReference>
<reference evidence="1" key="1">
    <citation type="journal article" date="2014" name="Front. Microbiol.">
        <title>High frequency of phylogenetically diverse reductive dehalogenase-homologous genes in deep subseafloor sedimentary metagenomes.</title>
        <authorList>
            <person name="Kawai M."/>
            <person name="Futagami T."/>
            <person name="Toyoda A."/>
            <person name="Takaki Y."/>
            <person name="Nishi S."/>
            <person name="Hori S."/>
            <person name="Arai W."/>
            <person name="Tsubouchi T."/>
            <person name="Morono Y."/>
            <person name="Uchiyama I."/>
            <person name="Ito T."/>
            <person name="Fujiyama A."/>
            <person name="Inagaki F."/>
            <person name="Takami H."/>
        </authorList>
    </citation>
    <scope>NUCLEOTIDE SEQUENCE</scope>
    <source>
        <strain evidence="1">Expedition CK06-06</strain>
    </source>
</reference>
<comment type="caution">
    <text evidence="1">The sequence shown here is derived from an EMBL/GenBank/DDBJ whole genome shotgun (WGS) entry which is preliminary data.</text>
</comment>
<evidence type="ECO:0008006" key="2">
    <source>
        <dbReference type="Google" id="ProtNLM"/>
    </source>
</evidence>
<dbReference type="InterPro" id="IPR001387">
    <property type="entry name" value="Cro/C1-type_HTH"/>
</dbReference>
<dbReference type="EMBL" id="BARS01009374">
    <property type="protein sequence ID" value="GAF73752.1"/>
    <property type="molecule type" value="Genomic_DNA"/>
</dbReference>
<dbReference type="SUPFAM" id="SSF47413">
    <property type="entry name" value="lambda repressor-like DNA-binding domains"/>
    <property type="match status" value="1"/>
</dbReference>
<protein>
    <recommendedName>
        <fullName evidence="2">HTH cro/C1-type domain-containing protein</fullName>
    </recommendedName>
</protein>
<dbReference type="InterPro" id="IPR010982">
    <property type="entry name" value="Lambda_DNA-bd_dom_sf"/>
</dbReference>
<dbReference type="AlphaFoldDB" id="X0SCV4"/>
<dbReference type="CDD" id="cd00093">
    <property type="entry name" value="HTH_XRE"/>
    <property type="match status" value="1"/>
</dbReference>
<name>X0SCV4_9ZZZZ</name>
<accession>X0SCV4</accession>
<dbReference type="GO" id="GO:0003677">
    <property type="term" value="F:DNA binding"/>
    <property type="evidence" value="ECO:0007669"/>
    <property type="project" value="InterPro"/>
</dbReference>
<feature type="non-terminal residue" evidence="1">
    <location>
        <position position="1"/>
    </location>
</feature>
<gene>
    <name evidence="1" type="ORF">S01H1_17639</name>
</gene>
<organism evidence="1">
    <name type="scientific">marine sediment metagenome</name>
    <dbReference type="NCBI Taxonomy" id="412755"/>
    <lineage>
        <taxon>unclassified sequences</taxon>
        <taxon>metagenomes</taxon>
        <taxon>ecological metagenomes</taxon>
    </lineage>
</organism>
<sequence length="41" mass="4436">SERSGYSIPSISDWECGREVPSERAIAALEAALGTKLREEA</sequence>
<proteinExistence type="predicted"/>